<sequence length="136" mass="15359">MNKWVKIGIGAGAGYFAYRTACMSLKKYNSVNTLMNDLLGHRNYHEVRELIFSVLDSFTADKKIESRTEAPHAEKINTESEPRVSPQDETLTGAVKAVFDLPVVSELIPDNKDVKMIKEVIDEAAEVEKLIRGWFK</sequence>
<name>A0A9Q8CGC7_9STAP</name>
<protein>
    <submittedName>
        <fullName evidence="2">Uncharacterized protein</fullName>
    </submittedName>
</protein>
<proteinExistence type="predicted"/>
<dbReference type="EMBL" id="SCWD01000002">
    <property type="protein sequence ID" value="TDM02500.1"/>
    <property type="molecule type" value="Genomic_DNA"/>
</dbReference>
<organism evidence="2 3">
    <name type="scientific">Macrococcus carouselicus</name>
    <dbReference type="NCBI Taxonomy" id="69969"/>
    <lineage>
        <taxon>Bacteria</taxon>
        <taxon>Bacillati</taxon>
        <taxon>Bacillota</taxon>
        <taxon>Bacilli</taxon>
        <taxon>Bacillales</taxon>
        <taxon>Staphylococcaceae</taxon>
        <taxon>Macrococcus</taxon>
    </lineage>
</organism>
<dbReference type="AlphaFoldDB" id="A0A9Q8CGC7"/>
<accession>A0A9Q8CGC7</accession>
<feature type="region of interest" description="Disordered" evidence="1">
    <location>
        <begin position="66"/>
        <end position="88"/>
    </location>
</feature>
<dbReference type="RefSeq" id="WP_133417982.1">
    <property type="nucleotide sequence ID" value="NZ_SCWD01000002.1"/>
</dbReference>
<feature type="compositionally biased region" description="Basic and acidic residues" evidence="1">
    <location>
        <begin position="66"/>
        <end position="82"/>
    </location>
</feature>
<keyword evidence="3" id="KW-1185">Reference proteome</keyword>
<evidence type="ECO:0000313" key="2">
    <source>
        <dbReference type="EMBL" id="TDM02500.1"/>
    </source>
</evidence>
<dbReference type="OrthoDB" id="2417831at2"/>
<evidence type="ECO:0000256" key="1">
    <source>
        <dbReference type="SAM" id="MobiDB-lite"/>
    </source>
</evidence>
<dbReference type="Proteomes" id="UP000295280">
    <property type="component" value="Unassembled WGS sequence"/>
</dbReference>
<gene>
    <name evidence="2" type="ORF">ERX40_08065</name>
</gene>
<reference evidence="2 3" key="1">
    <citation type="submission" date="2019-01" db="EMBL/GenBank/DDBJ databases">
        <title>Draft genome sequences of the type strains of six Macrococcus species.</title>
        <authorList>
            <person name="Mazhar S."/>
            <person name="Altermann E."/>
            <person name="Hill C."/>
            <person name="Mcauliffe O."/>
        </authorList>
    </citation>
    <scope>NUCLEOTIDE SEQUENCE [LARGE SCALE GENOMIC DNA]</scope>
    <source>
        <strain evidence="2 3">ATCC 51828</strain>
    </source>
</reference>
<evidence type="ECO:0000313" key="3">
    <source>
        <dbReference type="Proteomes" id="UP000295280"/>
    </source>
</evidence>
<comment type="caution">
    <text evidence="2">The sequence shown here is derived from an EMBL/GenBank/DDBJ whole genome shotgun (WGS) entry which is preliminary data.</text>
</comment>